<dbReference type="AlphaFoldDB" id="A0A1W1XM55"/>
<feature type="domain" description="ImpA N-terminal" evidence="1">
    <location>
        <begin position="7"/>
        <end position="127"/>
    </location>
</feature>
<sequence length="327" mass="35792">MTLDTLLAPVSNELPAGANLEYAPEFMEIETAAQETPEQQFGDTIIAATPPDWVRILENCQQIFSKTKDLRIAAILCRALVFKQGIKGLEQGLALVAGLLDQYWETLHPELEDGDATFRMNSVSALASPDFLLKELRRAVFFHSKGAPPIRVSEVEALFTPGASGELTDAELQLQLNSNPEALAELAQQLASSLDSLARIKARLADQAPEHQNTLEVLAQLLARLQHKLPGVLATAEQPTDGEIDFANDAESVASITTEPGVIRSRADVDRQLEAICSYLERAEPSNPAPLLLRRAQRILSMDFIDIIRELTPDSVGHIEMLAGINR</sequence>
<organism evidence="2 3">
    <name type="scientific">Andreprevotia lacus DSM 23236</name>
    <dbReference type="NCBI Taxonomy" id="1121001"/>
    <lineage>
        <taxon>Bacteria</taxon>
        <taxon>Pseudomonadati</taxon>
        <taxon>Pseudomonadota</taxon>
        <taxon>Betaproteobacteria</taxon>
        <taxon>Neisseriales</taxon>
        <taxon>Chitinibacteraceae</taxon>
        <taxon>Andreprevotia</taxon>
    </lineage>
</organism>
<dbReference type="EMBL" id="FWXD01000010">
    <property type="protein sequence ID" value="SMC25006.1"/>
    <property type="molecule type" value="Genomic_DNA"/>
</dbReference>
<evidence type="ECO:0000259" key="1">
    <source>
        <dbReference type="Pfam" id="PF06812"/>
    </source>
</evidence>
<dbReference type="RefSeq" id="WP_084090682.1">
    <property type="nucleotide sequence ID" value="NZ_FWXD01000010.1"/>
</dbReference>
<gene>
    <name evidence="2" type="ORF">SAMN02745857_02028</name>
</gene>
<dbReference type="PANTHER" id="PTHR37951">
    <property type="entry name" value="CYTOPLASMIC PROTEIN-RELATED"/>
    <property type="match status" value="1"/>
</dbReference>
<dbReference type="PANTHER" id="PTHR37951:SF1">
    <property type="entry name" value="TYPE VI SECRETION SYSTEM COMPONENT TSSA1"/>
    <property type="match status" value="1"/>
</dbReference>
<name>A0A1W1XM55_9NEIS</name>
<dbReference type="OrthoDB" id="9771118at2"/>
<reference evidence="2 3" key="1">
    <citation type="submission" date="2017-04" db="EMBL/GenBank/DDBJ databases">
        <authorList>
            <person name="Afonso C.L."/>
            <person name="Miller P.J."/>
            <person name="Scott M.A."/>
            <person name="Spackman E."/>
            <person name="Goraichik I."/>
            <person name="Dimitrov K.M."/>
            <person name="Suarez D.L."/>
            <person name="Swayne D.E."/>
        </authorList>
    </citation>
    <scope>NUCLEOTIDE SEQUENCE [LARGE SCALE GENOMIC DNA]</scope>
    <source>
        <strain evidence="2 3">DSM 23236</strain>
    </source>
</reference>
<proteinExistence type="predicted"/>
<protein>
    <submittedName>
        <fullName evidence="2">Type VI secretion system protein ImpA</fullName>
    </submittedName>
</protein>
<dbReference type="InterPro" id="IPR017740">
    <property type="entry name" value="TssA-like"/>
</dbReference>
<dbReference type="STRING" id="1121001.SAMN02745857_02028"/>
<dbReference type="Proteomes" id="UP000192761">
    <property type="component" value="Unassembled WGS sequence"/>
</dbReference>
<evidence type="ECO:0000313" key="3">
    <source>
        <dbReference type="Proteomes" id="UP000192761"/>
    </source>
</evidence>
<keyword evidence="3" id="KW-1185">Reference proteome</keyword>
<evidence type="ECO:0000313" key="2">
    <source>
        <dbReference type="EMBL" id="SMC25006.1"/>
    </source>
</evidence>
<dbReference type="NCBIfam" id="TIGR03363">
    <property type="entry name" value="VI_chp_8"/>
    <property type="match status" value="1"/>
</dbReference>
<dbReference type="Pfam" id="PF06812">
    <property type="entry name" value="ImpA_N"/>
    <property type="match status" value="1"/>
</dbReference>
<dbReference type="InterPro" id="IPR010657">
    <property type="entry name" value="ImpA_N"/>
</dbReference>
<accession>A0A1W1XM55</accession>